<dbReference type="InterPro" id="IPR000477">
    <property type="entry name" value="RT_dom"/>
</dbReference>
<dbReference type="Pfam" id="PF00078">
    <property type="entry name" value="RVT_1"/>
    <property type="match status" value="1"/>
</dbReference>
<dbReference type="SUPFAM" id="SSF56672">
    <property type="entry name" value="DNA/RNA polymerases"/>
    <property type="match status" value="1"/>
</dbReference>
<feature type="domain" description="Reverse transcriptase" evidence="1">
    <location>
        <begin position="53"/>
        <end position="323"/>
    </location>
</feature>
<dbReference type="GO" id="GO:0003964">
    <property type="term" value="F:RNA-directed DNA polymerase activity"/>
    <property type="evidence" value="ECO:0007669"/>
    <property type="project" value="UniProtKB-KW"/>
</dbReference>
<keyword evidence="2" id="KW-0808">Transferase</keyword>
<dbReference type="PANTHER" id="PTHR33332">
    <property type="entry name" value="REVERSE TRANSCRIPTASE DOMAIN-CONTAINING PROTEIN"/>
    <property type="match status" value="1"/>
</dbReference>
<dbReference type="CDD" id="cd01650">
    <property type="entry name" value="RT_nLTR_like"/>
    <property type="match status" value="1"/>
</dbReference>
<keyword evidence="2" id="KW-0695">RNA-directed DNA polymerase</keyword>
<evidence type="ECO:0000259" key="1">
    <source>
        <dbReference type="PROSITE" id="PS50878"/>
    </source>
</evidence>
<gene>
    <name evidence="2" type="primary">RTJK</name>
</gene>
<feature type="non-terminal residue" evidence="2">
    <location>
        <position position="1"/>
    </location>
</feature>
<organism evidence="2">
    <name type="scientific">Anoplophora glabripennis</name>
    <name type="common">Asian longhorn beetle</name>
    <name type="synonym">Anoplophora nobilis</name>
    <dbReference type="NCBI Taxonomy" id="217634"/>
    <lineage>
        <taxon>Eukaryota</taxon>
        <taxon>Metazoa</taxon>
        <taxon>Ecdysozoa</taxon>
        <taxon>Arthropoda</taxon>
        <taxon>Hexapoda</taxon>
        <taxon>Insecta</taxon>
        <taxon>Pterygota</taxon>
        <taxon>Neoptera</taxon>
        <taxon>Endopterygota</taxon>
        <taxon>Coleoptera</taxon>
        <taxon>Polyphaga</taxon>
        <taxon>Cucujiformia</taxon>
        <taxon>Chrysomeloidea</taxon>
        <taxon>Cerambycidae</taxon>
        <taxon>Lamiinae</taxon>
        <taxon>Lamiini</taxon>
        <taxon>Anoplophora</taxon>
    </lineage>
</organism>
<dbReference type="InterPro" id="IPR043502">
    <property type="entry name" value="DNA/RNA_pol_sf"/>
</dbReference>
<sequence length="352" mass="39899">PTLFIEPTNEAEIYNLIKNIKKSSSAGEDGISSNILKCCIDYILQPLTYLINLSLSQGVFPEVLKTSKIKPLHKKNDPKNIENYRPVSLLSTLSKILEKVISNRIVSFLSKYNILHDAQHGFRSSKSTETAIQNFLEHLYNNMDNGKKTVGLFMDLSKAFDLVDHQLLLIKLNAYGLRGLVSDLIKSYLDNRFQFVEIDNVKSDKLIINCGVPQGSVLGPLLFILFVNDLPLTVGDRELVMYADDNSYLCARNDITQVINEIQSKLYVFCKWFLDNKLFLNMSKTVFINFTPKTKEISQSYLVKVNGISVKQVANVKFLGIHLDNNLAWETHVNSICIKLSSKCFCLGRLKC</sequence>
<evidence type="ECO:0000313" key="2">
    <source>
        <dbReference type="EMBL" id="JAB65099.1"/>
    </source>
</evidence>
<dbReference type="EMBL" id="GALX01003367">
    <property type="protein sequence ID" value="JAB65099.1"/>
    <property type="molecule type" value="Transcribed_RNA"/>
</dbReference>
<reference evidence="2" key="1">
    <citation type="submission" date="2013-07" db="EMBL/GenBank/DDBJ databases">
        <title>Midgut Transcriptome Profiling of Anoplphora glabripennis, a Lignocellulose Degrading, Wood-Boring Cerambycid.</title>
        <authorList>
            <person name="Scully E.D."/>
            <person name="Hoover K."/>
            <person name="Carlson J.E."/>
            <person name="Tien M."/>
            <person name="Geib S.M."/>
        </authorList>
    </citation>
    <scope>NUCLEOTIDE SEQUENCE</scope>
</reference>
<proteinExistence type="predicted"/>
<dbReference type="AlphaFoldDB" id="V5GLZ4"/>
<accession>V5GLZ4</accession>
<keyword evidence="2" id="KW-0548">Nucleotidyltransferase</keyword>
<dbReference type="PROSITE" id="PS50878">
    <property type="entry name" value="RT_POL"/>
    <property type="match status" value="1"/>
</dbReference>
<feature type="non-terminal residue" evidence="2">
    <location>
        <position position="352"/>
    </location>
</feature>
<protein>
    <submittedName>
        <fullName evidence="2">RNA-directed DNA polymerase from mobile element jockey</fullName>
    </submittedName>
</protein>
<name>V5GLZ4_ANOGL</name>